<dbReference type="EMBL" id="MJEQ01037188">
    <property type="protein sequence ID" value="OIT02597.1"/>
    <property type="molecule type" value="Genomic_DNA"/>
</dbReference>
<protein>
    <submittedName>
        <fullName evidence="1">Nadh dehydrogenase [ubiquinone] 1 beta subcomplex subunit 2</fullName>
    </submittedName>
</protein>
<organism evidence="1 2">
    <name type="scientific">Nicotiana attenuata</name>
    <name type="common">Coyote tobacco</name>
    <dbReference type="NCBI Taxonomy" id="49451"/>
    <lineage>
        <taxon>Eukaryota</taxon>
        <taxon>Viridiplantae</taxon>
        <taxon>Streptophyta</taxon>
        <taxon>Embryophyta</taxon>
        <taxon>Tracheophyta</taxon>
        <taxon>Spermatophyta</taxon>
        <taxon>Magnoliopsida</taxon>
        <taxon>eudicotyledons</taxon>
        <taxon>Gunneridae</taxon>
        <taxon>Pentapetalae</taxon>
        <taxon>asterids</taxon>
        <taxon>lamiids</taxon>
        <taxon>Solanales</taxon>
        <taxon>Solanaceae</taxon>
        <taxon>Nicotianoideae</taxon>
        <taxon>Nicotianeae</taxon>
        <taxon>Nicotiana</taxon>
    </lineage>
</organism>
<sequence>MVMTMAMAVPGMPLTQHYRTILLGPVENPKPHDSTQSLSGDTVPTLRLMNSNSFVGHAMSVSTSHLSSFLENASVFAVASTYHLKDKFM</sequence>
<gene>
    <name evidence="1" type="ORF">A4A49_00286</name>
</gene>
<dbReference type="OMA" id="FVGHAMS"/>
<keyword evidence="2" id="KW-1185">Reference proteome</keyword>
<name>A0A1J6IC26_NICAT</name>
<reference evidence="1" key="1">
    <citation type="submission" date="2016-11" db="EMBL/GenBank/DDBJ databases">
        <title>The genome of Nicotiana attenuata.</title>
        <authorList>
            <person name="Xu S."/>
            <person name="Brockmoeller T."/>
            <person name="Gaquerel E."/>
            <person name="Navarro A."/>
            <person name="Kuhl H."/>
            <person name="Gase K."/>
            <person name="Ling Z."/>
            <person name="Zhou W."/>
            <person name="Kreitzer C."/>
            <person name="Stanke M."/>
            <person name="Tang H."/>
            <person name="Lyons E."/>
            <person name="Pandey P."/>
            <person name="Pandey S.P."/>
            <person name="Timmermann B."/>
            <person name="Baldwin I.T."/>
        </authorList>
    </citation>
    <scope>NUCLEOTIDE SEQUENCE [LARGE SCALE GENOMIC DNA]</scope>
    <source>
        <strain evidence="1">UT</strain>
    </source>
</reference>
<dbReference type="Proteomes" id="UP000187609">
    <property type="component" value="Unassembled WGS sequence"/>
</dbReference>
<evidence type="ECO:0000313" key="1">
    <source>
        <dbReference type="EMBL" id="OIT02597.1"/>
    </source>
</evidence>
<proteinExistence type="predicted"/>
<comment type="caution">
    <text evidence="1">The sequence shown here is derived from an EMBL/GenBank/DDBJ whole genome shotgun (WGS) entry which is preliminary data.</text>
</comment>
<dbReference type="AlphaFoldDB" id="A0A1J6IC26"/>
<evidence type="ECO:0000313" key="2">
    <source>
        <dbReference type="Proteomes" id="UP000187609"/>
    </source>
</evidence>
<accession>A0A1J6IC26</accession>
<dbReference type="Gramene" id="OIT02597">
    <property type="protein sequence ID" value="OIT02597"/>
    <property type="gene ID" value="A4A49_00286"/>
</dbReference>